<dbReference type="AlphaFoldDB" id="B4HHF4"/>
<dbReference type="Proteomes" id="UP000001292">
    <property type="component" value="Unassembled WGS sequence"/>
</dbReference>
<name>B4HHF4_DROSE</name>
<keyword evidence="3" id="KW-1185">Reference proteome</keyword>
<proteinExistence type="predicted"/>
<feature type="compositionally biased region" description="Polar residues" evidence="1">
    <location>
        <begin position="90"/>
        <end position="103"/>
    </location>
</feature>
<dbReference type="EMBL" id="CH480815">
    <property type="protein sequence ID" value="EDW42493.1"/>
    <property type="molecule type" value="Genomic_DNA"/>
</dbReference>
<reference evidence="2 3" key="1">
    <citation type="journal article" date="2007" name="Nature">
        <title>Evolution of genes and genomes on the Drosophila phylogeny.</title>
        <authorList>
            <consortium name="Drosophila 12 Genomes Consortium"/>
            <person name="Clark A.G."/>
            <person name="Eisen M.B."/>
            <person name="Smith D.R."/>
            <person name="Bergman C.M."/>
            <person name="Oliver B."/>
            <person name="Markow T.A."/>
            <person name="Kaufman T.C."/>
            <person name="Kellis M."/>
            <person name="Gelbart W."/>
            <person name="Iyer V.N."/>
            <person name="Pollard D.A."/>
            <person name="Sackton T.B."/>
            <person name="Larracuente A.M."/>
            <person name="Singh N.D."/>
            <person name="Abad J.P."/>
            <person name="Abt D.N."/>
            <person name="Adryan B."/>
            <person name="Aguade M."/>
            <person name="Akashi H."/>
            <person name="Anderson W.W."/>
            <person name="Aquadro C.F."/>
            <person name="Ardell D.H."/>
            <person name="Arguello R."/>
            <person name="Artieri C.G."/>
            <person name="Barbash D.A."/>
            <person name="Barker D."/>
            <person name="Barsanti P."/>
            <person name="Batterham P."/>
            <person name="Batzoglou S."/>
            <person name="Begun D."/>
            <person name="Bhutkar A."/>
            <person name="Blanco E."/>
            <person name="Bosak S.A."/>
            <person name="Bradley R.K."/>
            <person name="Brand A.D."/>
            <person name="Brent M.R."/>
            <person name="Brooks A.N."/>
            <person name="Brown R.H."/>
            <person name="Butlin R.K."/>
            <person name="Caggese C."/>
            <person name="Calvi B.R."/>
            <person name="Bernardo de Carvalho A."/>
            <person name="Caspi A."/>
            <person name="Castrezana S."/>
            <person name="Celniker S.E."/>
            <person name="Chang J.L."/>
            <person name="Chapple C."/>
            <person name="Chatterji S."/>
            <person name="Chinwalla A."/>
            <person name="Civetta A."/>
            <person name="Clifton S.W."/>
            <person name="Comeron J.M."/>
            <person name="Costello J.C."/>
            <person name="Coyne J.A."/>
            <person name="Daub J."/>
            <person name="David R.G."/>
            <person name="Delcher A.L."/>
            <person name="Delehaunty K."/>
            <person name="Do C.B."/>
            <person name="Ebling H."/>
            <person name="Edwards K."/>
            <person name="Eickbush T."/>
            <person name="Evans J.D."/>
            <person name="Filipski A."/>
            <person name="Findeiss S."/>
            <person name="Freyhult E."/>
            <person name="Fulton L."/>
            <person name="Fulton R."/>
            <person name="Garcia A.C."/>
            <person name="Gardiner A."/>
            <person name="Garfield D.A."/>
            <person name="Garvin B.E."/>
            <person name="Gibson G."/>
            <person name="Gilbert D."/>
            <person name="Gnerre S."/>
            <person name="Godfrey J."/>
            <person name="Good R."/>
            <person name="Gotea V."/>
            <person name="Gravely B."/>
            <person name="Greenberg A.J."/>
            <person name="Griffiths-Jones S."/>
            <person name="Gross S."/>
            <person name="Guigo R."/>
            <person name="Gustafson E.A."/>
            <person name="Haerty W."/>
            <person name="Hahn M.W."/>
            <person name="Halligan D.L."/>
            <person name="Halpern A.L."/>
            <person name="Halter G.M."/>
            <person name="Han M.V."/>
            <person name="Heger A."/>
            <person name="Hillier L."/>
            <person name="Hinrichs A.S."/>
            <person name="Holmes I."/>
            <person name="Hoskins R.A."/>
            <person name="Hubisz M.J."/>
            <person name="Hultmark D."/>
            <person name="Huntley M.A."/>
            <person name="Jaffe D.B."/>
            <person name="Jagadeeshan S."/>
            <person name="Jeck W.R."/>
            <person name="Johnson J."/>
            <person name="Jones C.D."/>
            <person name="Jordan W.C."/>
            <person name="Karpen G.H."/>
            <person name="Kataoka E."/>
            <person name="Keightley P.D."/>
            <person name="Kheradpour P."/>
            <person name="Kirkness E.F."/>
            <person name="Koerich L.B."/>
            <person name="Kristiansen K."/>
            <person name="Kudrna D."/>
            <person name="Kulathinal R.J."/>
            <person name="Kumar S."/>
            <person name="Kwok R."/>
            <person name="Lander E."/>
            <person name="Langley C.H."/>
            <person name="Lapoint R."/>
            <person name="Lazzaro B.P."/>
            <person name="Lee S.J."/>
            <person name="Levesque L."/>
            <person name="Li R."/>
            <person name="Lin C.F."/>
            <person name="Lin M.F."/>
            <person name="Lindblad-Toh K."/>
            <person name="Llopart A."/>
            <person name="Long M."/>
            <person name="Low L."/>
            <person name="Lozovsky E."/>
            <person name="Lu J."/>
            <person name="Luo M."/>
            <person name="Machado C.A."/>
            <person name="Makalowski W."/>
            <person name="Marzo M."/>
            <person name="Matsuda M."/>
            <person name="Matzkin L."/>
            <person name="McAllister B."/>
            <person name="McBride C.S."/>
            <person name="McKernan B."/>
            <person name="McKernan K."/>
            <person name="Mendez-Lago M."/>
            <person name="Minx P."/>
            <person name="Mollenhauer M.U."/>
            <person name="Montooth K."/>
            <person name="Mount S.M."/>
            <person name="Mu X."/>
            <person name="Myers E."/>
            <person name="Negre B."/>
            <person name="Newfeld S."/>
            <person name="Nielsen R."/>
            <person name="Noor M.A."/>
            <person name="O'Grady P."/>
            <person name="Pachter L."/>
            <person name="Papaceit M."/>
            <person name="Parisi M.J."/>
            <person name="Parisi M."/>
            <person name="Parts L."/>
            <person name="Pedersen J.S."/>
            <person name="Pesole G."/>
            <person name="Phillippy A.M."/>
            <person name="Ponting C.P."/>
            <person name="Pop M."/>
            <person name="Porcelli D."/>
            <person name="Powell J.R."/>
            <person name="Prohaska S."/>
            <person name="Pruitt K."/>
            <person name="Puig M."/>
            <person name="Quesneville H."/>
            <person name="Ram K.R."/>
            <person name="Rand D."/>
            <person name="Rasmussen M.D."/>
            <person name="Reed L.K."/>
            <person name="Reenan R."/>
            <person name="Reily A."/>
            <person name="Remington K.A."/>
            <person name="Rieger T.T."/>
            <person name="Ritchie M.G."/>
            <person name="Robin C."/>
            <person name="Rogers Y.H."/>
            <person name="Rohde C."/>
            <person name="Rozas J."/>
            <person name="Rubenfield M.J."/>
            <person name="Ruiz A."/>
            <person name="Russo S."/>
            <person name="Salzberg S.L."/>
            <person name="Sanchez-Gracia A."/>
            <person name="Saranga D.J."/>
            <person name="Sato H."/>
            <person name="Schaeffer S.W."/>
            <person name="Schatz M.C."/>
            <person name="Schlenke T."/>
            <person name="Schwartz R."/>
            <person name="Segarra C."/>
            <person name="Singh R.S."/>
            <person name="Sirot L."/>
            <person name="Sirota M."/>
            <person name="Sisneros N.B."/>
            <person name="Smith C.D."/>
            <person name="Smith T.F."/>
            <person name="Spieth J."/>
            <person name="Stage D.E."/>
            <person name="Stark A."/>
            <person name="Stephan W."/>
            <person name="Strausberg R.L."/>
            <person name="Strempel S."/>
            <person name="Sturgill D."/>
            <person name="Sutton G."/>
            <person name="Sutton G.G."/>
            <person name="Tao W."/>
            <person name="Teichmann S."/>
            <person name="Tobari Y.N."/>
            <person name="Tomimura Y."/>
            <person name="Tsolas J.M."/>
            <person name="Valente V.L."/>
            <person name="Venter E."/>
            <person name="Venter J.C."/>
            <person name="Vicario S."/>
            <person name="Vieira F.G."/>
            <person name="Vilella A.J."/>
            <person name="Villasante A."/>
            <person name="Walenz B."/>
            <person name="Wang J."/>
            <person name="Wasserman M."/>
            <person name="Watts T."/>
            <person name="Wilson D."/>
            <person name="Wilson R.K."/>
            <person name="Wing R.A."/>
            <person name="Wolfner M.F."/>
            <person name="Wong A."/>
            <person name="Wong G.K."/>
            <person name="Wu C.I."/>
            <person name="Wu G."/>
            <person name="Yamamoto D."/>
            <person name="Yang H.P."/>
            <person name="Yang S.P."/>
            <person name="Yorke J.A."/>
            <person name="Yoshida K."/>
            <person name="Zdobnov E."/>
            <person name="Zhang P."/>
            <person name="Zhang Y."/>
            <person name="Zimin A.V."/>
            <person name="Baldwin J."/>
            <person name="Abdouelleil A."/>
            <person name="Abdulkadir J."/>
            <person name="Abebe A."/>
            <person name="Abera B."/>
            <person name="Abreu J."/>
            <person name="Acer S.C."/>
            <person name="Aftuck L."/>
            <person name="Alexander A."/>
            <person name="An P."/>
            <person name="Anderson E."/>
            <person name="Anderson S."/>
            <person name="Arachi H."/>
            <person name="Azer M."/>
            <person name="Bachantsang P."/>
            <person name="Barry A."/>
            <person name="Bayul T."/>
            <person name="Berlin A."/>
            <person name="Bessette D."/>
            <person name="Bloom T."/>
            <person name="Blye J."/>
            <person name="Boguslavskiy L."/>
            <person name="Bonnet C."/>
            <person name="Boukhgalter B."/>
            <person name="Bourzgui I."/>
            <person name="Brown A."/>
            <person name="Cahill P."/>
            <person name="Channer S."/>
            <person name="Cheshatsang Y."/>
            <person name="Chuda L."/>
            <person name="Citroen M."/>
            <person name="Collymore A."/>
            <person name="Cooke P."/>
            <person name="Costello M."/>
            <person name="D'Aco K."/>
            <person name="Daza R."/>
            <person name="De Haan G."/>
            <person name="DeGray S."/>
            <person name="DeMaso C."/>
            <person name="Dhargay N."/>
            <person name="Dooley K."/>
            <person name="Dooley E."/>
            <person name="Doricent M."/>
            <person name="Dorje P."/>
            <person name="Dorjee K."/>
            <person name="Dupes A."/>
            <person name="Elong R."/>
            <person name="Falk J."/>
            <person name="Farina A."/>
            <person name="Faro S."/>
            <person name="Ferguson D."/>
            <person name="Fisher S."/>
            <person name="Foley C.D."/>
            <person name="Franke A."/>
            <person name="Friedrich D."/>
            <person name="Gadbois L."/>
            <person name="Gearin G."/>
            <person name="Gearin C.R."/>
            <person name="Giannoukos G."/>
            <person name="Goode T."/>
            <person name="Graham J."/>
            <person name="Grandbois E."/>
            <person name="Grewal S."/>
            <person name="Gyaltsen K."/>
            <person name="Hafez N."/>
            <person name="Hagos B."/>
            <person name="Hall J."/>
            <person name="Henson C."/>
            <person name="Hollinger A."/>
            <person name="Honan T."/>
            <person name="Huard M.D."/>
            <person name="Hughes L."/>
            <person name="Hurhula B."/>
            <person name="Husby M.E."/>
            <person name="Kamat A."/>
            <person name="Kanga B."/>
            <person name="Kashin S."/>
            <person name="Khazanovich D."/>
            <person name="Kisner P."/>
            <person name="Lance K."/>
            <person name="Lara M."/>
            <person name="Lee W."/>
            <person name="Lennon N."/>
            <person name="Letendre F."/>
            <person name="LeVine R."/>
            <person name="Lipovsky A."/>
            <person name="Liu X."/>
            <person name="Liu J."/>
            <person name="Liu S."/>
            <person name="Lokyitsang T."/>
            <person name="Lokyitsang Y."/>
            <person name="Lubonja R."/>
            <person name="Lui A."/>
            <person name="MacDonald P."/>
            <person name="Magnisalis V."/>
            <person name="Maru K."/>
            <person name="Matthews C."/>
            <person name="McCusker W."/>
            <person name="McDonough S."/>
            <person name="Mehta T."/>
            <person name="Meldrim J."/>
            <person name="Meneus L."/>
            <person name="Mihai O."/>
            <person name="Mihalev A."/>
            <person name="Mihova T."/>
            <person name="Mittelman R."/>
            <person name="Mlenga V."/>
            <person name="Montmayeur A."/>
            <person name="Mulrain L."/>
            <person name="Navidi A."/>
            <person name="Naylor J."/>
            <person name="Negash T."/>
            <person name="Nguyen T."/>
            <person name="Nguyen N."/>
            <person name="Nicol R."/>
            <person name="Norbu C."/>
            <person name="Norbu N."/>
            <person name="Novod N."/>
            <person name="O'Neill B."/>
            <person name="Osman S."/>
            <person name="Markiewicz E."/>
            <person name="Oyono O.L."/>
            <person name="Patti C."/>
            <person name="Phunkhang P."/>
            <person name="Pierre F."/>
            <person name="Priest M."/>
            <person name="Raghuraman S."/>
            <person name="Rege F."/>
            <person name="Reyes R."/>
            <person name="Rise C."/>
            <person name="Rogov P."/>
            <person name="Ross K."/>
            <person name="Ryan E."/>
            <person name="Settipalli S."/>
            <person name="Shea T."/>
            <person name="Sherpa N."/>
            <person name="Shi L."/>
            <person name="Shih D."/>
            <person name="Sparrow T."/>
            <person name="Spaulding J."/>
            <person name="Stalker J."/>
            <person name="Stange-Thomann N."/>
            <person name="Stavropoulos S."/>
            <person name="Stone C."/>
            <person name="Strader C."/>
            <person name="Tesfaye S."/>
            <person name="Thomson T."/>
            <person name="Thoulutsang Y."/>
            <person name="Thoulutsang D."/>
            <person name="Topham K."/>
            <person name="Topping I."/>
            <person name="Tsamla T."/>
            <person name="Vassiliev H."/>
            <person name="Vo A."/>
            <person name="Wangchuk T."/>
            <person name="Wangdi T."/>
            <person name="Weiand M."/>
            <person name="Wilkinson J."/>
            <person name="Wilson A."/>
            <person name="Yadav S."/>
            <person name="Young G."/>
            <person name="Yu Q."/>
            <person name="Zembek L."/>
            <person name="Zhong D."/>
            <person name="Zimmer A."/>
            <person name="Zwirko Z."/>
            <person name="Jaffe D.B."/>
            <person name="Alvarez P."/>
            <person name="Brockman W."/>
            <person name="Butler J."/>
            <person name="Chin C."/>
            <person name="Gnerre S."/>
            <person name="Grabherr M."/>
            <person name="Kleber M."/>
            <person name="Mauceli E."/>
            <person name="MacCallum I."/>
        </authorList>
    </citation>
    <scope>NUCLEOTIDE SEQUENCE [LARGE SCALE GENOMIC DNA]</scope>
    <source>
        <strain evidence="3">Rob3c / Tucson 14021-0248.25</strain>
    </source>
</reference>
<dbReference type="HOGENOM" id="CLU_2266513_0_0_1"/>
<evidence type="ECO:0000313" key="3">
    <source>
        <dbReference type="Proteomes" id="UP000001292"/>
    </source>
</evidence>
<feature type="region of interest" description="Disordered" evidence="1">
    <location>
        <begin position="66"/>
        <end position="103"/>
    </location>
</feature>
<sequence length="103" mass="10995">MSMRGASVSQGAGATRCGMLPTNMDTAHASSTDIWGKIRGGGAVINSTEPRPWRLQAQTVRRSTNKLSNLMPSLEHRGAEHGAAARRRTTSSLCSSQVGTDLW</sequence>
<protein>
    <submittedName>
        <fullName evidence="2">GM24006</fullName>
    </submittedName>
</protein>
<accession>B4HHF4</accession>
<evidence type="ECO:0000313" key="2">
    <source>
        <dbReference type="EMBL" id="EDW42493.1"/>
    </source>
</evidence>
<gene>
    <name evidence="2" type="primary">Dsec\GM24006</name>
    <name evidence="2" type="ORF">Dsec_GM24006</name>
</gene>
<organism evidence="3">
    <name type="scientific">Drosophila sechellia</name>
    <name type="common">Fruit fly</name>
    <dbReference type="NCBI Taxonomy" id="7238"/>
    <lineage>
        <taxon>Eukaryota</taxon>
        <taxon>Metazoa</taxon>
        <taxon>Ecdysozoa</taxon>
        <taxon>Arthropoda</taxon>
        <taxon>Hexapoda</taxon>
        <taxon>Insecta</taxon>
        <taxon>Pterygota</taxon>
        <taxon>Neoptera</taxon>
        <taxon>Endopterygota</taxon>
        <taxon>Diptera</taxon>
        <taxon>Brachycera</taxon>
        <taxon>Muscomorpha</taxon>
        <taxon>Ephydroidea</taxon>
        <taxon>Drosophilidae</taxon>
        <taxon>Drosophila</taxon>
        <taxon>Sophophora</taxon>
    </lineage>
</organism>
<evidence type="ECO:0000256" key="1">
    <source>
        <dbReference type="SAM" id="MobiDB-lite"/>
    </source>
</evidence>